<organism evidence="2 4">
    <name type="scientific">Perkinsus olseni</name>
    <name type="common">Perkinsus atlanticus</name>
    <dbReference type="NCBI Taxonomy" id="32597"/>
    <lineage>
        <taxon>Eukaryota</taxon>
        <taxon>Sar</taxon>
        <taxon>Alveolata</taxon>
        <taxon>Perkinsozoa</taxon>
        <taxon>Perkinsea</taxon>
        <taxon>Perkinsida</taxon>
        <taxon>Perkinsidae</taxon>
        <taxon>Perkinsus</taxon>
    </lineage>
</organism>
<evidence type="ECO:0000313" key="4">
    <source>
        <dbReference type="Proteomes" id="UP000572268"/>
    </source>
</evidence>
<comment type="caution">
    <text evidence="2">The sequence shown here is derived from an EMBL/GenBank/DDBJ whole genome shotgun (WGS) entry which is preliminary data.</text>
</comment>
<evidence type="ECO:0000313" key="2">
    <source>
        <dbReference type="EMBL" id="KAF4661241.1"/>
    </source>
</evidence>
<dbReference type="Proteomes" id="UP000570595">
    <property type="component" value="Unassembled WGS sequence"/>
</dbReference>
<sequence length="99" mass="10827">MKFFTLGHLAHAALSRTAGRGAAMKQYSGLRANKADEGLRAADLDYRPWQAGDVVRKLVPYGASDSDRLFVAVESKSNVVGRVVSVKRSADETEYGRRV</sequence>
<dbReference type="AlphaFoldDB" id="A0A7J6LQT8"/>
<dbReference type="Proteomes" id="UP000572268">
    <property type="component" value="Unassembled WGS sequence"/>
</dbReference>
<evidence type="ECO:0000313" key="1">
    <source>
        <dbReference type="EMBL" id="KAF4657453.1"/>
    </source>
</evidence>
<reference evidence="3 4" key="1">
    <citation type="submission" date="2020-04" db="EMBL/GenBank/DDBJ databases">
        <title>Perkinsus olseni comparative genomics.</title>
        <authorList>
            <person name="Bogema D.R."/>
        </authorList>
    </citation>
    <scope>NUCLEOTIDE SEQUENCE [LARGE SCALE GENOMIC DNA]</scope>
    <source>
        <strain evidence="1">ATCC PRA-179</strain>
        <strain evidence="2">ATCC PRA-31</strain>
    </source>
</reference>
<dbReference type="EMBL" id="JABANN010000361">
    <property type="protein sequence ID" value="KAF4661241.1"/>
    <property type="molecule type" value="Genomic_DNA"/>
</dbReference>
<proteinExistence type="predicted"/>
<evidence type="ECO:0000313" key="3">
    <source>
        <dbReference type="Proteomes" id="UP000570595"/>
    </source>
</evidence>
<dbReference type="EMBL" id="JABAHT010000354">
    <property type="protein sequence ID" value="KAF4657453.1"/>
    <property type="molecule type" value="Genomic_DNA"/>
</dbReference>
<gene>
    <name evidence="2" type="ORF">FOL46_005832</name>
    <name evidence="1" type="ORF">FOZ61_006273</name>
</gene>
<protein>
    <submittedName>
        <fullName evidence="2">Uncharacterized protein</fullName>
    </submittedName>
</protein>
<name>A0A7J6LQT8_PEROL</name>
<accession>A0A7J6LQT8</accession>